<dbReference type="AlphaFoldDB" id="A0A329C251"/>
<sequence>MIAPTTSSTLPVLDDALIERMFGQSGLKYLRNKHTGGTSGKKGTRYEDQFAAFKIAEALADHVRHGRQLPVIEEQALGFVDDLVVADSSATKYFQCKNSASVSWSGGDHPIGDDFKCQIDLATALQKPNPLVELVVAEAQTAENLADKIPPDIVACASVVHFPYFGSLNRLVLTHAPLREHLLALTRKEKPDLDDLEGAFSALLLAWIKVVGESSVEAIAQAARQQSPQLLRTFPLTDGEQHLLPQFIDALAGVTDLRYSVKRGFFSWTAEGFSETFTCECGSEEFARFQQRVIRAKPSNLDDFWELLP</sequence>
<reference evidence="1 2" key="1">
    <citation type="submission" date="2018-06" db="EMBL/GenBank/DDBJ databases">
        <title>Genomic Encyclopedia of Type Strains, Phase III (KMG-III): the genomes of soil and plant-associated and newly described type strains.</title>
        <authorList>
            <person name="Whitman W."/>
        </authorList>
    </citation>
    <scope>NUCLEOTIDE SEQUENCE [LARGE SCALE GENOMIC DNA]</scope>
    <source>
        <strain evidence="1 2">LMG 23644</strain>
    </source>
</reference>
<dbReference type="RefSeq" id="WP_111932916.1">
    <property type="nucleotide sequence ID" value="NZ_CADFFP010000015.1"/>
</dbReference>
<proteinExistence type="predicted"/>
<name>A0A329C251_9BURK</name>
<evidence type="ECO:0000313" key="1">
    <source>
        <dbReference type="EMBL" id="RAS27942.1"/>
    </source>
</evidence>
<evidence type="ECO:0000313" key="2">
    <source>
        <dbReference type="Proteomes" id="UP000248918"/>
    </source>
</evidence>
<protein>
    <submittedName>
        <fullName evidence="1">Uncharacterized protein</fullName>
    </submittedName>
</protein>
<dbReference type="OrthoDB" id="9155334at2"/>
<dbReference type="Proteomes" id="UP000248918">
    <property type="component" value="Unassembled WGS sequence"/>
</dbReference>
<organism evidence="1 2">
    <name type="scientific">Paraburkholderia bryophila</name>
    <dbReference type="NCBI Taxonomy" id="420952"/>
    <lineage>
        <taxon>Bacteria</taxon>
        <taxon>Pseudomonadati</taxon>
        <taxon>Pseudomonadota</taxon>
        <taxon>Betaproteobacteria</taxon>
        <taxon>Burkholderiales</taxon>
        <taxon>Burkholderiaceae</taxon>
        <taxon>Paraburkholderia</taxon>
    </lineage>
</organism>
<gene>
    <name evidence="1" type="ORF">BX591_112152</name>
</gene>
<accession>A0A329C251</accession>
<comment type="caution">
    <text evidence="1">The sequence shown here is derived from an EMBL/GenBank/DDBJ whole genome shotgun (WGS) entry which is preliminary data.</text>
</comment>
<dbReference type="EMBL" id="QLTK01000012">
    <property type="protein sequence ID" value="RAS27942.1"/>
    <property type="molecule type" value="Genomic_DNA"/>
</dbReference>